<gene>
    <name evidence="1" type="ORF">L1987_33196</name>
</gene>
<reference evidence="2" key="1">
    <citation type="journal article" date="2022" name="Mol. Ecol. Resour.">
        <title>The genomes of chicory, endive, great burdock and yacon provide insights into Asteraceae palaeo-polyploidization history and plant inulin production.</title>
        <authorList>
            <person name="Fan W."/>
            <person name="Wang S."/>
            <person name="Wang H."/>
            <person name="Wang A."/>
            <person name="Jiang F."/>
            <person name="Liu H."/>
            <person name="Zhao H."/>
            <person name="Xu D."/>
            <person name="Zhang Y."/>
        </authorList>
    </citation>
    <scope>NUCLEOTIDE SEQUENCE [LARGE SCALE GENOMIC DNA]</scope>
    <source>
        <strain evidence="2">cv. Yunnan</strain>
    </source>
</reference>
<name>A0ACB9HR16_9ASTR</name>
<proteinExistence type="predicted"/>
<comment type="caution">
    <text evidence="1">The sequence shown here is derived from an EMBL/GenBank/DDBJ whole genome shotgun (WGS) entry which is preliminary data.</text>
</comment>
<protein>
    <submittedName>
        <fullName evidence="1">Uncharacterized protein</fullName>
    </submittedName>
</protein>
<accession>A0ACB9HR16</accession>
<reference evidence="1 2" key="2">
    <citation type="journal article" date="2022" name="Mol. Ecol. Resour.">
        <title>The genomes of chicory, endive, great burdock and yacon provide insights into Asteraceae paleo-polyploidization history and plant inulin production.</title>
        <authorList>
            <person name="Fan W."/>
            <person name="Wang S."/>
            <person name="Wang H."/>
            <person name="Wang A."/>
            <person name="Jiang F."/>
            <person name="Liu H."/>
            <person name="Zhao H."/>
            <person name="Xu D."/>
            <person name="Zhang Y."/>
        </authorList>
    </citation>
    <scope>NUCLEOTIDE SEQUENCE [LARGE SCALE GENOMIC DNA]</scope>
    <source>
        <strain evidence="2">cv. Yunnan</strain>
        <tissue evidence="1">Leaves</tissue>
    </source>
</reference>
<dbReference type="Proteomes" id="UP001056120">
    <property type="component" value="Linkage Group LG11"/>
</dbReference>
<sequence length="527" mass="59967">MEHCHSCSKGKQHKSSHKPKTTNSIDSPLQLLHMDLFGPVSVMSHGRKSYWLVVTNDFSRFSWVFFLAKKDETPETLKIHLLQIENFFNLSVKTIRSDHGTKFKNVILDSFCESKGISRQFSAPRTPQQNGVAERGNCTLIEAARTMIVDSKLPVTFWAEAVNTASFVQNRVLITKSCNKTPYEIMYKCKPVIDFFRKFGCVCTMLNTSDQLNKFEAKADECYFVGYSSNQRAFRVYNKRRRIVPESIDINWHESNNTNTGDGPDWLLDVDSLFKSFNLLVFPDISISAYPLMSMNNLGTSIASSSSSSSQHVDAPPTIANVESTQDSSNSVATIPIVEEPVIPDNNIINLENNMEEDIIPQLRVHKDHPTENIIGPLNVGVRTRSATEEINDGLFTCFISQVEPKNIKAALLENSWVEAMQEKLQQFNKLHVWNLVDLPKNKVPISTHWVFRNKKDEGGIVVRHKARLVVQGFYQEEGIDFEEVFAPVARLEAIRIFLAYIDFTIYQMDVKSAFLYGKVQKEVYVK</sequence>
<keyword evidence="2" id="KW-1185">Reference proteome</keyword>
<evidence type="ECO:0000313" key="1">
    <source>
        <dbReference type="EMBL" id="KAI3797931.1"/>
    </source>
</evidence>
<dbReference type="EMBL" id="CM042028">
    <property type="protein sequence ID" value="KAI3797931.1"/>
    <property type="molecule type" value="Genomic_DNA"/>
</dbReference>
<organism evidence="1 2">
    <name type="scientific">Smallanthus sonchifolius</name>
    <dbReference type="NCBI Taxonomy" id="185202"/>
    <lineage>
        <taxon>Eukaryota</taxon>
        <taxon>Viridiplantae</taxon>
        <taxon>Streptophyta</taxon>
        <taxon>Embryophyta</taxon>
        <taxon>Tracheophyta</taxon>
        <taxon>Spermatophyta</taxon>
        <taxon>Magnoliopsida</taxon>
        <taxon>eudicotyledons</taxon>
        <taxon>Gunneridae</taxon>
        <taxon>Pentapetalae</taxon>
        <taxon>asterids</taxon>
        <taxon>campanulids</taxon>
        <taxon>Asterales</taxon>
        <taxon>Asteraceae</taxon>
        <taxon>Asteroideae</taxon>
        <taxon>Heliantheae alliance</taxon>
        <taxon>Millerieae</taxon>
        <taxon>Smallanthus</taxon>
    </lineage>
</organism>
<evidence type="ECO:0000313" key="2">
    <source>
        <dbReference type="Proteomes" id="UP001056120"/>
    </source>
</evidence>